<comment type="caution">
    <text evidence="6">The sequence shown here is derived from an EMBL/GenBank/DDBJ whole genome shotgun (WGS) entry which is preliminary data.</text>
</comment>
<keyword evidence="7" id="KW-1185">Reference proteome</keyword>
<name>A0A545TJL4_9GAMM</name>
<proteinExistence type="predicted"/>
<organism evidence="6 7">
    <name type="scientific">Aliikangiella marina</name>
    <dbReference type="NCBI Taxonomy" id="1712262"/>
    <lineage>
        <taxon>Bacteria</taxon>
        <taxon>Pseudomonadati</taxon>
        <taxon>Pseudomonadota</taxon>
        <taxon>Gammaproteobacteria</taxon>
        <taxon>Oceanospirillales</taxon>
        <taxon>Pleioneaceae</taxon>
        <taxon>Aliikangiella</taxon>
    </lineage>
</organism>
<evidence type="ECO:0000313" key="6">
    <source>
        <dbReference type="EMBL" id="TQV77420.1"/>
    </source>
</evidence>
<accession>A0A545TJL4</accession>
<evidence type="ECO:0000259" key="5">
    <source>
        <dbReference type="Pfam" id="PF09360"/>
    </source>
</evidence>
<keyword evidence="2" id="KW-0479">Metal-binding</keyword>
<dbReference type="GO" id="GO:0005737">
    <property type="term" value="C:cytoplasm"/>
    <property type="evidence" value="ECO:0007669"/>
    <property type="project" value="UniProtKB-ARBA"/>
</dbReference>
<evidence type="ECO:0000256" key="3">
    <source>
        <dbReference type="ARBA" id="ARBA00023004"/>
    </source>
</evidence>
<dbReference type="AlphaFoldDB" id="A0A545TJL4"/>
<dbReference type="InterPro" id="IPR042216">
    <property type="entry name" value="MitoNEET_CISD"/>
</dbReference>
<dbReference type="Proteomes" id="UP000317839">
    <property type="component" value="Unassembled WGS sequence"/>
</dbReference>
<evidence type="ECO:0000313" key="7">
    <source>
        <dbReference type="Proteomes" id="UP000317839"/>
    </source>
</evidence>
<gene>
    <name evidence="6" type="ORF">FLL45_05610</name>
</gene>
<keyword evidence="1" id="KW-0001">2Fe-2S</keyword>
<evidence type="ECO:0000256" key="1">
    <source>
        <dbReference type="ARBA" id="ARBA00022714"/>
    </source>
</evidence>
<dbReference type="Pfam" id="PF09360">
    <property type="entry name" value="zf-CDGSH"/>
    <property type="match status" value="1"/>
</dbReference>
<evidence type="ECO:0000256" key="4">
    <source>
        <dbReference type="ARBA" id="ARBA00023014"/>
    </source>
</evidence>
<dbReference type="RefSeq" id="WP_142940992.1">
    <property type="nucleotide sequence ID" value="NZ_VIKR01000001.1"/>
</dbReference>
<protein>
    <recommendedName>
        <fullName evidence="5">Iron-binding zinc finger CDGSH type domain-containing protein</fullName>
    </recommendedName>
</protein>
<keyword evidence="3" id="KW-0408">Iron</keyword>
<dbReference type="EMBL" id="VIKR01000001">
    <property type="protein sequence ID" value="TQV77420.1"/>
    <property type="molecule type" value="Genomic_DNA"/>
</dbReference>
<keyword evidence="4" id="KW-0411">Iron-sulfur</keyword>
<dbReference type="Gene3D" id="3.40.5.90">
    <property type="entry name" value="CDGSH iron-sulfur domain, mitoNEET-type"/>
    <property type="match status" value="1"/>
</dbReference>
<dbReference type="OrthoDB" id="9795032at2"/>
<sequence length="69" mass="7378">MNTDKDKPIQSSVSIFQKPSGPIVVSAEQIDVQKNDGAKQQFFGKLSLCGCGRSNNLPLCDGSHKNIAS</sequence>
<dbReference type="GO" id="GO:0051537">
    <property type="term" value="F:2 iron, 2 sulfur cluster binding"/>
    <property type="evidence" value="ECO:0007669"/>
    <property type="project" value="UniProtKB-KW"/>
</dbReference>
<dbReference type="GO" id="GO:0046872">
    <property type="term" value="F:metal ion binding"/>
    <property type="evidence" value="ECO:0007669"/>
    <property type="project" value="UniProtKB-KW"/>
</dbReference>
<feature type="domain" description="Iron-binding zinc finger CDGSH type" evidence="5">
    <location>
        <begin position="21"/>
        <end position="65"/>
    </location>
</feature>
<evidence type="ECO:0000256" key="2">
    <source>
        <dbReference type="ARBA" id="ARBA00022723"/>
    </source>
</evidence>
<dbReference type="InterPro" id="IPR018967">
    <property type="entry name" value="FeS-contain_CDGSH-typ"/>
</dbReference>
<reference evidence="6 7" key="1">
    <citation type="submission" date="2019-06" db="EMBL/GenBank/DDBJ databases">
        <title>Draft genome of Aliikangiella marina GYP-15.</title>
        <authorList>
            <person name="Wang G."/>
        </authorList>
    </citation>
    <scope>NUCLEOTIDE SEQUENCE [LARGE SCALE GENOMIC DNA]</scope>
    <source>
        <strain evidence="6 7">GYP-15</strain>
    </source>
</reference>